<dbReference type="PANTHER" id="PTHR35585:SF1">
    <property type="entry name" value="HHE DOMAIN PROTEIN (AFU_ORTHOLOGUE AFUA_4G00730)"/>
    <property type="match status" value="1"/>
</dbReference>
<feature type="transmembrane region" description="Helical" evidence="1">
    <location>
        <begin position="183"/>
        <end position="202"/>
    </location>
</feature>
<dbReference type="OrthoDB" id="5512987at2"/>
<dbReference type="CDD" id="cd12108">
    <property type="entry name" value="Hr-like"/>
    <property type="match status" value="1"/>
</dbReference>
<organism evidence="3 4">
    <name type="scientific">Bordetella genomosp. 11</name>
    <dbReference type="NCBI Taxonomy" id="1416808"/>
    <lineage>
        <taxon>Bacteria</taxon>
        <taxon>Pseudomonadati</taxon>
        <taxon>Pseudomonadota</taxon>
        <taxon>Betaproteobacteria</taxon>
        <taxon>Burkholderiales</taxon>
        <taxon>Alcaligenaceae</taxon>
        <taxon>Bordetella</taxon>
    </lineage>
</organism>
<dbReference type="AlphaFoldDB" id="A0A261UKM7"/>
<evidence type="ECO:0000256" key="1">
    <source>
        <dbReference type="SAM" id="Phobius"/>
    </source>
</evidence>
<keyword evidence="1" id="KW-1133">Transmembrane helix</keyword>
<dbReference type="EMBL" id="NEVS01000004">
    <property type="protein sequence ID" value="OZI62439.1"/>
    <property type="molecule type" value="Genomic_DNA"/>
</dbReference>
<evidence type="ECO:0000259" key="2">
    <source>
        <dbReference type="Pfam" id="PF01814"/>
    </source>
</evidence>
<comment type="caution">
    <text evidence="3">The sequence shown here is derived from an EMBL/GenBank/DDBJ whole genome shotgun (WGS) entry which is preliminary data.</text>
</comment>
<name>A0A261UKM7_9BORD</name>
<evidence type="ECO:0000313" key="4">
    <source>
        <dbReference type="Proteomes" id="UP000215767"/>
    </source>
</evidence>
<keyword evidence="1" id="KW-0472">Membrane</keyword>
<feature type="domain" description="Hemerythrin-like" evidence="2">
    <location>
        <begin position="30"/>
        <end position="144"/>
    </location>
</feature>
<reference evidence="4" key="1">
    <citation type="submission" date="2017-05" db="EMBL/GenBank/DDBJ databases">
        <title>Complete and WGS of Bordetella genogroups.</title>
        <authorList>
            <person name="Spilker T."/>
            <person name="Lipuma J."/>
        </authorList>
    </citation>
    <scope>NUCLEOTIDE SEQUENCE [LARGE SCALE GENOMIC DNA]</scope>
    <source>
        <strain evidence="4">AU8856</strain>
    </source>
</reference>
<dbReference type="InterPro" id="IPR012312">
    <property type="entry name" value="Hemerythrin-like"/>
</dbReference>
<proteinExistence type="predicted"/>
<evidence type="ECO:0000313" key="3">
    <source>
        <dbReference type="EMBL" id="OZI62439.1"/>
    </source>
</evidence>
<dbReference type="PANTHER" id="PTHR35585">
    <property type="entry name" value="HHE DOMAIN PROTEIN (AFU_ORTHOLOGUE AFUA_4G00730)"/>
    <property type="match status" value="1"/>
</dbReference>
<keyword evidence="4" id="KW-1185">Reference proteome</keyword>
<dbReference type="Gene3D" id="1.20.120.520">
    <property type="entry name" value="nmb1532 protein domain like"/>
    <property type="match status" value="1"/>
</dbReference>
<accession>A0A261UKM7</accession>
<keyword evidence="1" id="KW-0812">Transmembrane</keyword>
<dbReference type="Pfam" id="PF01814">
    <property type="entry name" value="Hemerythrin"/>
    <property type="match status" value="1"/>
</dbReference>
<dbReference type="Proteomes" id="UP000215767">
    <property type="component" value="Unassembled WGS sequence"/>
</dbReference>
<protein>
    <submittedName>
        <fullName evidence="3">Cation-binding protein</fullName>
    </submittedName>
</protein>
<sequence>MNATDFPSDSAGFPQGGGQPLYQRLIPRATSMIRLDHTHVLTTFHRYRAGIPPSRKAGLVGVICTALEIHATLEEEIFYPALRAVTDDEVLRKSVPEHMEMRRLIDELRAMAPTDPRYDETVMALMRDVIHHVADEETVLLPAAERLFSETRLQELGGEMTRRRLRLAGPRAPQIARDMARGMPVATFAMGALAALAVGCVLRAGRH</sequence>
<gene>
    <name evidence="3" type="ORF">CAL28_25005</name>
</gene>